<protein>
    <submittedName>
        <fullName evidence="1">Uncharacterized protein</fullName>
    </submittedName>
</protein>
<organism evidence="1">
    <name type="scientific">viral metagenome</name>
    <dbReference type="NCBI Taxonomy" id="1070528"/>
    <lineage>
        <taxon>unclassified sequences</taxon>
        <taxon>metagenomes</taxon>
        <taxon>organismal metagenomes</taxon>
    </lineage>
</organism>
<proteinExistence type="predicted"/>
<dbReference type="PROSITE" id="PS51257">
    <property type="entry name" value="PROKAR_LIPOPROTEIN"/>
    <property type="match status" value="1"/>
</dbReference>
<dbReference type="EMBL" id="MN740471">
    <property type="protein sequence ID" value="QHU28281.1"/>
    <property type="molecule type" value="Genomic_DNA"/>
</dbReference>
<reference evidence="1" key="1">
    <citation type="journal article" date="2020" name="Nature">
        <title>Giant virus diversity and host interactions through global metagenomics.</title>
        <authorList>
            <person name="Schulz F."/>
            <person name="Roux S."/>
            <person name="Paez-Espino D."/>
            <person name="Jungbluth S."/>
            <person name="Walsh D.A."/>
            <person name="Denef V.J."/>
            <person name="McMahon K.D."/>
            <person name="Konstantinidis K.T."/>
            <person name="Eloe-Fadrosh E.A."/>
            <person name="Kyrpides N.C."/>
            <person name="Woyke T."/>
        </authorList>
    </citation>
    <scope>NUCLEOTIDE SEQUENCE</scope>
    <source>
        <strain evidence="1">GVMAG-M-3300027770-73</strain>
    </source>
</reference>
<dbReference type="AlphaFoldDB" id="A0A6C0LEZ6"/>
<accession>A0A6C0LEZ6</accession>
<evidence type="ECO:0000313" key="1">
    <source>
        <dbReference type="EMBL" id="QHU28281.1"/>
    </source>
</evidence>
<name>A0A6C0LEZ6_9ZZZZ</name>
<sequence>MKKLFIISVLFLLLAFACFFGPLKFVEGHGGMGIGRGGGFGMDGRSFGRGFTYTIPSSYYYNGWSGNNGWGGDYYNEIPVYYPAYYSGAY</sequence>